<feature type="region of interest" description="Disordered" evidence="1">
    <location>
        <begin position="1"/>
        <end position="40"/>
    </location>
</feature>
<accession>A0A0L0JKM8</accession>
<feature type="domain" description="Berberine/berberine-like" evidence="2">
    <location>
        <begin position="32"/>
        <end position="78"/>
    </location>
</feature>
<protein>
    <recommendedName>
        <fullName evidence="2">Berberine/berberine-like domain-containing protein</fullName>
    </recommendedName>
</protein>
<name>A0A0L0JKM8_9ACTN</name>
<evidence type="ECO:0000313" key="4">
    <source>
        <dbReference type="Proteomes" id="UP000037151"/>
    </source>
</evidence>
<evidence type="ECO:0000256" key="1">
    <source>
        <dbReference type="SAM" id="MobiDB-lite"/>
    </source>
</evidence>
<evidence type="ECO:0000313" key="3">
    <source>
        <dbReference type="EMBL" id="KND26158.1"/>
    </source>
</evidence>
<evidence type="ECO:0000259" key="2">
    <source>
        <dbReference type="Pfam" id="PF08031"/>
    </source>
</evidence>
<dbReference type="InterPro" id="IPR016169">
    <property type="entry name" value="FAD-bd_PCMH_sub2"/>
</dbReference>
<dbReference type="RefSeq" id="WP_050374783.1">
    <property type="nucleotide sequence ID" value="NZ_KQ257834.1"/>
</dbReference>
<dbReference type="Pfam" id="PF08031">
    <property type="entry name" value="BBE"/>
    <property type="match status" value="1"/>
</dbReference>
<organism evidence="3 4">
    <name type="scientific">Streptomyces acidiscabies</name>
    <dbReference type="NCBI Taxonomy" id="42234"/>
    <lineage>
        <taxon>Bacteria</taxon>
        <taxon>Bacillati</taxon>
        <taxon>Actinomycetota</taxon>
        <taxon>Actinomycetes</taxon>
        <taxon>Kitasatosporales</taxon>
        <taxon>Streptomycetaceae</taxon>
        <taxon>Streptomyces</taxon>
    </lineage>
</organism>
<reference evidence="4" key="1">
    <citation type="submission" date="2014-07" db="EMBL/GenBank/DDBJ databases">
        <title>Genome sequencing of plant-pathogenic Streptomyces species.</title>
        <authorList>
            <person name="Harrison J."/>
            <person name="Sapp M."/>
            <person name="Thwaites R."/>
            <person name="Studholme D.J."/>
        </authorList>
    </citation>
    <scope>NUCLEOTIDE SEQUENCE [LARGE SCALE GENOMIC DNA]</scope>
    <source>
        <strain evidence="4">NCPPB 4445</strain>
    </source>
</reference>
<dbReference type="GO" id="GO:0050660">
    <property type="term" value="F:flavin adenine dinucleotide binding"/>
    <property type="evidence" value="ECO:0007669"/>
    <property type="project" value="InterPro"/>
</dbReference>
<dbReference type="InterPro" id="IPR012951">
    <property type="entry name" value="BBE"/>
</dbReference>
<dbReference type="Gene3D" id="3.30.465.10">
    <property type="match status" value="1"/>
</dbReference>
<dbReference type="PATRIC" id="fig|42234.21.peg.7962"/>
<sequence length="88" mass="9746">MGRPGSHGLTRSGDDGGLSSRCAGHAPAPTNAYTNLTQDQSAEWRRGVWGGEAKYRRLRELKAEWDPRNLLRFNKNIEPAAPSASIRR</sequence>
<dbReference type="GO" id="GO:0016491">
    <property type="term" value="F:oxidoreductase activity"/>
    <property type="evidence" value="ECO:0007669"/>
    <property type="project" value="InterPro"/>
</dbReference>
<gene>
    <name evidence="3" type="ORF">IQ63_38680</name>
</gene>
<dbReference type="Proteomes" id="UP000037151">
    <property type="component" value="Unassembled WGS sequence"/>
</dbReference>
<feature type="compositionally biased region" description="Polar residues" evidence="1">
    <location>
        <begin position="31"/>
        <end position="40"/>
    </location>
</feature>
<dbReference type="EMBL" id="JPPY01000214">
    <property type="protein sequence ID" value="KND26158.1"/>
    <property type="molecule type" value="Genomic_DNA"/>
</dbReference>
<proteinExistence type="predicted"/>
<dbReference type="AlphaFoldDB" id="A0A0L0JKM8"/>
<comment type="caution">
    <text evidence="3">The sequence shown here is derived from an EMBL/GenBank/DDBJ whole genome shotgun (WGS) entry which is preliminary data.</text>
</comment>